<name>A0ABR3KZA2_TRISP</name>
<dbReference type="EMBL" id="JBEUSY010000043">
    <property type="protein sequence ID" value="KAL1245944.1"/>
    <property type="molecule type" value="Genomic_DNA"/>
</dbReference>
<dbReference type="GO" id="GO:0032259">
    <property type="term" value="P:methylation"/>
    <property type="evidence" value="ECO:0007669"/>
    <property type="project" value="UniProtKB-KW"/>
</dbReference>
<keyword evidence="3" id="KW-1185">Reference proteome</keyword>
<reference evidence="1" key="1">
    <citation type="submission" date="2024-06" db="EMBL/GenBank/DDBJ databases">
        <authorList>
            <person name="Korhonen P.K."/>
            <person name="La Rosa G."/>
            <person name="Gomez-Morales M.A."/>
            <person name="Tosini F."/>
            <person name="Sumanam S."/>
            <person name="Young N.D."/>
            <person name="Chang B.C."/>
            <person name="Gasser R.B."/>
        </authorList>
    </citation>
    <scope>NUCLEOTIDE SEQUENCE</scope>
    <source>
        <strain evidence="1">ISS534</strain>
    </source>
</reference>
<sequence length="129" mass="14872">MDHLTTRSPLNRFRSCELPSMNSICSVESSALRGSFPPSEHRRCGRWDQRISPLSIRYWFHAQTVILQKPGRSGSHFLTVKSRLIFFQEHADSTVDLFFDEELSFDPTSCSILPAQMIQHFSEELQSPL</sequence>
<organism evidence="1 3">
    <name type="scientific">Trichinella spiralis</name>
    <name type="common">Trichina worm</name>
    <dbReference type="NCBI Taxonomy" id="6334"/>
    <lineage>
        <taxon>Eukaryota</taxon>
        <taxon>Metazoa</taxon>
        <taxon>Ecdysozoa</taxon>
        <taxon>Nematoda</taxon>
        <taxon>Enoplea</taxon>
        <taxon>Dorylaimia</taxon>
        <taxon>Trichinellida</taxon>
        <taxon>Trichinellidae</taxon>
        <taxon>Trichinella</taxon>
    </lineage>
</organism>
<protein>
    <submittedName>
        <fullName evidence="1">Ribosomal RNA small subunit methyltransferase</fullName>
    </submittedName>
</protein>
<dbReference type="GO" id="GO:0008168">
    <property type="term" value="F:methyltransferase activity"/>
    <property type="evidence" value="ECO:0007669"/>
    <property type="project" value="UniProtKB-KW"/>
</dbReference>
<reference evidence="1 3" key="2">
    <citation type="submission" date="2024-07" db="EMBL/GenBank/DDBJ databases">
        <title>Enhanced genomic and transcriptomic resources for Trichinella pseudospiralis and T. spiralis underpin the discovery of pronounced molecular differences between stages and species.</title>
        <authorList>
            <person name="Pasi K.K."/>
            <person name="La Rosa G."/>
            <person name="Gomez-Morales M.A."/>
            <person name="Tosini F."/>
            <person name="Sumanam S."/>
            <person name="Young N.D."/>
            <person name="Chang B.C."/>
            <person name="Robin G.B."/>
        </authorList>
    </citation>
    <scope>NUCLEOTIDE SEQUENCE [LARGE SCALE GENOMIC DNA]</scope>
    <source>
        <strain evidence="1">ISS534</strain>
    </source>
</reference>
<evidence type="ECO:0000313" key="3">
    <source>
        <dbReference type="Proteomes" id="UP001558632"/>
    </source>
</evidence>
<evidence type="ECO:0000313" key="1">
    <source>
        <dbReference type="EMBL" id="KAL1245944.1"/>
    </source>
</evidence>
<keyword evidence="1" id="KW-0808">Transferase</keyword>
<comment type="caution">
    <text evidence="1">The sequence shown here is derived from an EMBL/GenBank/DDBJ whole genome shotgun (WGS) entry which is preliminary data.</text>
</comment>
<keyword evidence="1" id="KW-0489">Methyltransferase</keyword>
<evidence type="ECO:0000313" key="2">
    <source>
        <dbReference type="EMBL" id="KAL1245959.1"/>
    </source>
</evidence>
<dbReference type="Proteomes" id="UP001558632">
    <property type="component" value="Unassembled WGS sequence"/>
</dbReference>
<gene>
    <name evidence="1" type="ORF">TSPI_04454</name>
    <name evidence="2" type="ORF">TSPI_04460</name>
</gene>
<proteinExistence type="predicted"/>
<dbReference type="EMBL" id="JBEUSY010000043">
    <property type="protein sequence ID" value="KAL1245959.1"/>
    <property type="molecule type" value="Genomic_DNA"/>
</dbReference>
<accession>A0ABR3KZA2</accession>